<evidence type="ECO:0000313" key="3">
    <source>
        <dbReference type="Proteomes" id="UP000319663"/>
    </source>
</evidence>
<accession>A0A507R2Z8</accession>
<dbReference type="EMBL" id="VIFY01000022">
    <property type="protein sequence ID" value="TQB75206.1"/>
    <property type="molecule type" value="Genomic_DNA"/>
</dbReference>
<reference evidence="2 3" key="1">
    <citation type="submission" date="2019-06" db="EMBL/GenBank/DDBJ databases">
        <title>Wine fermentation using esterase from Monascus purpureus.</title>
        <authorList>
            <person name="Geng C."/>
            <person name="Zhang Y."/>
        </authorList>
    </citation>
    <scope>NUCLEOTIDE SEQUENCE [LARGE SCALE GENOMIC DNA]</scope>
    <source>
        <strain evidence="2">HQ1</strain>
    </source>
</reference>
<feature type="region of interest" description="Disordered" evidence="1">
    <location>
        <begin position="199"/>
        <end position="370"/>
    </location>
</feature>
<sequence>MPQTQPLKDKPLHSHPEPLKDRSNVSNDTLKSSRYDGFVKGSPPRMHRGAKKPNGNGTGAAVSTETLRGAYAATRLTTGAASSIPIKPISAANPLTTISATTSSPAATTANSPTSGNIIGGHRRRRSSFFEEWSSPLSSVRGPSPEKGRQRNASSTTSPSRSSVASAGAPVAAASKTIRGPISKELITGMAPLPAPSTVVAKAPASATSAPGAASTTLKTVPAKAASVTTSTTAPNTARGAAPTAVSSAAPAVRSSPAPKPNCAPDRNITSATSPSRIPMSKTAPVPTKATVTAPASALDRKDGDTKNSSLPPKDRKPSVSGTTRGRTTEPTKTPSPPASTANTLTKKELSPESNETRSKPGIPEGSYRTPRGFIINKIELNRLSGGVKNARRDTIYFRVSFLEDPWQGLKPVKTACLERWW</sequence>
<comment type="caution">
    <text evidence="2">The sequence shown here is derived from an EMBL/GenBank/DDBJ whole genome shotgun (WGS) entry which is preliminary data.</text>
</comment>
<feature type="compositionally biased region" description="Basic and acidic residues" evidence="1">
    <location>
        <begin position="7"/>
        <end position="23"/>
    </location>
</feature>
<dbReference type="AlphaFoldDB" id="A0A507R2Z8"/>
<proteinExistence type="predicted"/>
<organism evidence="2 3">
    <name type="scientific">Monascus purpureus</name>
    <name type="common">Red mold</name>
    <name type="synonym">Monascus anka</name>
    <dbReference type="NCBI Taxonomy" id="5098"/>
    <lineage>
        <taxon>Eukaryota</taxon>
        <taxon>Fungi</taxon>
        <taxon>Dikarya</taxon>
        <taxon>Ascomycota</taxon>
        <taxon>Pezizomycotina</taxon>
        <taxon>Eurotiomycetes</taxon>
        <taxon>Eurotiomycetidae</taxon>
        <taxon>Eurotiales</taxon>
        <taxon>Aspergillaceae</taxon>
        <taxon>Monascus</taxon>
    </lineage>
</organism>
<name>A0A507R2Z8_MONPU</name>
<feature type="compositionally biased region" description="Low complexity" evidence="1">
    <location>
        <begin position="282"/>
        <end position="296"/>
    </location>
</feature>
<feature type="compositionally biased region" description="Low complexity" evidence="1">
    <location>
        <begin position="153"/>
        <end position="175"/>
    </location>
</feature>
<dbReference type="OrthoDB" id="5419162at2759"/>
<feature type="compositionally biased region" description="Low complexity" evidence="1">
    <location>
        <begin position="322"/>
        <end position="345"/>
    </location>
</feature>
<evidence type="ECO:0000256" key="1">
    <source>
        <dbReference type="SAM" id="MobiDB-lite"/>
    </source>
</evidence>
<feature type="compositionally biased region" description="Basic and acidic residues" evidence="1">
    <location>
        <begin position="346"/>
        <end position="359"/>
    </location>
</feature>
<feature type="compositionally biased region" description="Low complexity" evidence="1">
    <location>
        <begin position="102"/>
        <end position="115"/>
    </location>
</feature>
<keyword evidence="3" id="KW-1185">Reference proteome</keyword>
<gene>
    <name evidence="2" type="ORF">MPDQ_003459</name>
</gene>
<feature type="compositionally biased region" description="Low complexity" evidence="1">
    <location>
        <begin position="199"/>
        <end position="257"/>
    </location>
</feature>
<feature type="region of interest" description="Disordered" evidence="1">
    <location>
        <begin position="102"/>
        <end position="179"/>
    </location>
</feature>
<protein>
    <submittedName>
        <fullName evidence="2">Uncharacterized protein</fullName>
    </submittedName>
</protein>
<feature type="region of interest" description="Disordered" evidence="1">
    <location>
        <begin position="1"/>
        <end position="62"/>
    </location>
</feature>
<dbReference type="Proteomes" id="UP000319663">
    <property type="component" value="Unassembled WGS sequence"/>
</dbReference>
<evidence type="ECO:0000313" key="2">
    <source>
        <dbReference type="EMBL" id="TQB75206.1"/>
    </source>
</evidence>